<keyword evidence="1" id="KW-0812">Transmembrane</keyword>
<dbReference type="Proteomes" id="UP000030710">
    <property type="component" value="Unassembled WGS sequence"/>
</dbReference>
<name>U1PT51_9EURY</name>
<feature type="transmembrane region" description="Helical" evidence="1">
    <location>
        <begin position="6"/>
        <end position="29"/>
    </location>
</feature>
<evidence type="ECO:0000256" key="1">
    <source>
        <dbReference type="SAM" id="Phobius"/>
    </source>
</evidence>
<protein>
    <submittedName>
        <fullName evidence="2">Uncharacterized protein</fullName>
    </submittedName>
</protein>
<organism evidence="2 3">
    <name type="scientific">Haloquadratum walsbyi J07HQW2</name>
    <dbReference type="NCBI Taxonomy" id="1238425"/>
    <lineage>
        <taxon>Archaea</taxon>
        <taxon>Methanobacteriati</taxon>
        <taxon>Methanobacteriota</taxon>
        <taxon>Stenosarchaea group</taxon>
        <taxon>Halobacteria</taxon>
        <taxon>Halobacteriales</taxon>
        <taxon>Haloferacaceae</taxon>
        <taxon>Haloquadratum</taxon>
    </lineage>
</organism>
<accession>U1PT51</accession>
<gene>
    <name evidence="2" type="ORF">J07HQW2_03448</name>
</gene>
<keyword evidence="1" id="KW-0472">Membrane</keyword>
<dbReference type="HOGENOM" id="CLU_2695694_0_0_2"/>
<reference evidence="2 3" key="1">
    <citation type="journal article" date="2013" name="PLoS ONE">
        <title>Assembly-driven community genomics of a hypersaline microbial ecosystem.</title>
        <authorList>
            <person name="Podell S."/>
            <person name="Ugalde J.A."/>
            <person name="Narasingarao P."/>
            <person name="Banfield J.F."/>
            <person name="Heidelberg K.B."/>
            <person name="Allen E.E."/>
        </authorList>
    </citation>
    <scope>NUCLEOTIDE SEQUENCE [LARGE SCALE GENOMIC DNA]</scope>
    <source>
        <strain evidence="3">J07HQW2</strain>
    </source>
</reference>
<proteinExistence type="predicted"/>
<dbReference type="AlphaFoldDB" id="U1PT51"/>
<keyword evidence="1" id="KW-1133">Transmembrane helix</keyword>
<dbReference type="EMBL" id="KE356561">
    <property type="protein sequence ID" value="ERG96962.1"/>
    <property type="molecule type" value="Genomic_DNA"/>
</dbReference>
<evidence type="ECO:0000313" key="2">
    <source>
        <dbReference type="EMBL" id="ERG96962.1"/>
    </source>
</evidence>
<evidence type="ECO:0000313" key="3">
    <source>
        <dbReference type="Proteomes" id="UP000030710"/>
    </source>
</evidence>
<sequence>MIKFDYLIITHFLALFFSAVWTLVFISGVRYKRDYHRLKTERNTEQDELLTYCDIKPHIPDAIQYRAHIGAGI</sequence>